<dbReference type="AlphaFoldDB" id="A0AAD4H078"/>
<protein>
    <submittedName>
        <fullName evidence="1">Uncharacterized protein</fullName>
    </submittedName>
</protein>
<comment type="caution">
    <text evidence="1">The sequence shown here is derived from an EMBL/GenBank/DDBJ whole genome shotgun (WGS) entry which is preliminary data.</text>
</comment>
<feature type="non-terminal residue" evidence="1">
    <location>
        <position position="199"/>
    </location>
</feature>
<proteinExistence type="predicted"/>
<gene>
    <name evidence="1" type="ORF">BGZ95_007989</name>
</gene>
<accession>A0AAD4H078</accession>
<name>A0AAD4H078_9FUNG</name>
<dbReference type="Proteomes" id="UP001194580">
    <property type="component" value="Unassembled WGS sequence"/>
</dbReference>
<evidence type="ECO:0000313" key="1">
    <source>
        <dbReference type="EMBL" id="KAG0248587.1"/>
    </source>
</evidence>
<organism evidence="1 2">
    <name type="scientific">Linnemannia exigua</name>
    <dbReference type="NCBI Taxonomy" id="604196"/>
    <lineage>
        <taxon>Eukaryota</taxon>
        <taxon>Fungi</taxon>
        <taxon>Fungi incertae sedis</taxon>
        <taxon>Mucoromycota</taxon>
        <taxon>Mortierellomycotina</taxon>
        <taxon>Mortierellomycetes</taxon>
        <taxon>Mortierellales</taxon>
        <taxon>Mortierellaceae</taxon>
        <taxon>Linnemannia</taxon>
    </lineage>
</organism>
<dbReference type="EMBL" id="JAAAIL010004018">
    <property type="protein sequence ID" value="KAG0248587.1"/>
    <property type="molecule type" value="Genomic_DNA"/>
</dbReference>
<keyword evidence="2" id="KW-1185">Reference proteome</keyword>
<reference evidence="1" key="1">
    <citation type="journal article" date="2020" name="Fungal Divers.">
        <title>Resolving the Mortierellaceae phylogeny through synthesis of multi-gene phylogenetics and phylogenomics.</title>
        <authorList>
            <person name="Vandepol N."/>
            <person name="Liber J."/>
            <person name="Desiro A."/>
            <person name="Na H."/>
            <person name="Kennedy M."/>
            <person name="Barry K."/>
            <person name="Grigoriev I.V."/>
            <person name="Miller A.N."/>
            <person name="O'Donnell K."/>
            <person name="Stajich J.E."/>
            <person name="Bonito G."/>
        </authorList>
    </citation>
    <scope>NUCLEOTIDE SEQUENCE</scope>
    <source>
        <strain evidence="1">NRRL 28262</strain>
    </source>
</reference>
<sequence length="199" mass="21945">MVMNALLPDNEDSLTVLEKAYTAAEVRVENLCNQAVKLPANHVKVENWPESQGTHALAITDNALLENSAELEEAKSAALIALNRVKTLKATRRALLPAPALTAVPYDPALPFHAAIKRYFKITDIPTDPKTGEVHWVSIGGLADKGAPVLNLECSLKKASADTLVTFVVRVVSAFLEQFEKYYKDKVGELFPYLAWHYM</sequence>
<evidence type="ECO:0000313" key="2">
    <source>
        <dbReference type="Proteomes" id="UP001194580"/>
    </source>
</evidence>